<evidence type="ECO:0000256" key="11">
    <source>
        <dbReference type="SAM" id="MobiDB-lite"/>
    </source>
</evidence>
<comment type="similarity">
    <text evidence="2">Belongs to the glycosyl hydrolase 18 family. Chitinase class II subfamily.</text>
</comment>
<dbReference type="InterPro" id="IPR003610">
    <property type="entry name" value="CBM5/12"/>
</dbReference>
<dbReference type="GO" id="GO:0006032">
    <property type="term" value="P:chitin catabolic process"/>
    <property type="evidence" value="ECO:0007669"/>
    <property type="project" value="UniProtKB-KW"/>
</dbReference>
<dbReference type="Gene3D" id="2.10.10.20">
    <property type="entry name" value="Carbohydrate-binding module superfamily 5/12"/>
    <property type="match status" value="1"/>
</dbReference>
<dbReference type="InterPro" id="IPR017853">
    <property type="entry name" value="GH"/>
</dbReference>
<comment type="catalytic activity">
    <reaction evidence="1">
        <text>Random endo-hydrolysis of N-acetyl-beta-D-glucosaminide (1-&gt;4)-beta-linkages in chitin and chitodextrins.</text>
        <dbReference type="EC" id="3.2.1.14"/>
    </reaction>
</comment>
<evidence type="ECO:0000313" key="16">
    <source>
        <dbReference type="Proteomes" id="UP000490800"/>
    </source>
</evidence>
<feature type="compositionally biased region" description="Low complexity" evidence="11">
    <location>
        <begin position="333"/>
        <end position="344"/>
    </location>
</feature>
<feature type="domain" description="Fibronectin type-III" evidence="13">
    <location>
        <begin position="88"/>
        <end position="174"/>
    </location>
</feature>
<feature type="region of interest" description="Disordered" evidence="11">
    <location>
        <begin position="315"/>
        <end position="351"/>
    </location>
</feature>
<proteinExistence type="inferred from homology"/>
<dbReference type="SMART" id="SM00495">
    <property type="entry name" value="ChtBD3"/>
    <property type="match status" value="1"/>
</dbReference>
<dbReference type="PANTHER" id="PTHR11177:SF317">
    <property type="entry name" value="CHITINASE 12-RELATED"/>
    <property type="match status" value="1"/>
</dbReference>
<dbReference type="OrthoDB" id="9775889at2"/>
<dbReference type="InterPro" id="IPR001579">
    <property type="entry name" value="Glyco_hydro_18_chit_AS"/>
</dbReference>
<feature type="domain" description="Fibronectin type-III" evidence="13">
    <location>
        <begin position="180"/>
        <end position="266"/>
    </location>
</feature>
<sequence length="692" mass="73225">MAQQTKRGLAFCLVVLLLLMALPLTALGANPWAPNTAYKTGDVVTYSGSNYECIQGHTSLTGWEPSNVPALWKKQTGTPAPDTQAPTAPTVLKAGAVTGASVALSWNASTDNVGVSGYNIYNGTTLAGSSASTSFTVTGLAANTSYTFTVKAKDAAGNLSASSNAVTVTTTAPDTQAPTAPTKLTVGTVTANSVALSWTASTDNVGVASYEVYKGTALVAAVTGTSYTVTGLTASTLYTFTVKAKDAAGNASPASAAVTATTTAQPAGSNEIIAYFPSWTSYNTPEFTVANVDPTKMTVINYAFLDVCWNGRHGNPSTDPGNPNKNTWPCQDGNGVPNNAPNGAIVLGDPYADDTGGGGGYESLKKLAQLKTQNPKLKLFASVGGWTWSNQFSNLAADPTTRQNFATSAVSFLRQYNFDGIDIDWEYPNSIGVPCAAGQTCQRTADKANYTLLLQTLRQQLDTAGQQDGKRYYITIASSANQSFLSDAGGTSNWLSQAATYLDWINIMTYDYHGPWENVSNIPSALYKDPSDPSGATLFNVESTVNLYLNKGIPASKLTVGEAFFGYGWNGCNAGPKGDGLYQNCTGGATTGSDGSTFNFSYLQNKGYLTKDASGKYTVGGNGFTRYWNDATKTPYLYNPTSKIFIAYEDEASIHLKNEFIKTKGLRGAMFWELEADSNRNLQTIVSNDLPH</sequence>
<feature type="signal peptide" evidence="12">
    <location>
        <begin position="1"/>
        <end position="28"/>
    </location>
</feature>
<keyword evidence="7" id="KW-0119">Carbohydrate metabolism</keyword>
<dbReference type="InterPro" id="IPR036573">
    <property type="entry name" value="CBM_sf_5/12"/>
</dbReference>
<dbReference type="EC" id="3.2.1.14" evidence="3"/>
<dbReference type="PROSITE" id="PS01095">
    <property type="entry name" value="GH18_1"/>
    <property type="match status" value="1"/>
</dbReference>
<dbReference type="Pfam" id="PF00704">
    <property type="entry name" value="Glyco_hydro_18"/>
    <property type="match status" value="1"/>
</dbReference>
<organism evidence="15 16">
    <name type="scientific">Paenibacillus lutrae</name>
    <dbReference type="NCBI Taxonomy" id="2078573"/>
    <lineage>
        <taxon>Bacteria</taxon>
        <taxon>Bacillati</taxon>
        <taxon>Bacillota</taxon>
        <taxon>Bacilli</taxon>
        <taxon>Bacillales</taxon>
        <taxon>Paenibacillaceae</taxon>
        <taxon>Paenibacillus</taxon>
    </lineage>
</organism>
<evidence type="ECO:0000256" key="1">
    <source>
        <dbReference type="ARBA" id="ARBA00000822"/>
    </source>
</evidence>
<keyword evidence="16" id="KW-1185">Reference proteome</keyword>
<dbReference type="SUPFAM" id="SSF54556">
    <property type="entry name" value="Chitinase insertion domain"/>
    <property type="match status" value="1"/>
</dbReference>
<dbReference type="PANTHER" id="PTHR11177">
    <property type="entry name" value="CHITINASE"/>
    <property type="match status" value="1"/>
</dbReference>
<dbReference type="CDD" id="cd12214">
    <property type="entry name" value="ChiA1_BD"/>
    <property type="match status" value="1"/>
</dbReference>
<dbReference type="Gene3D" id="3.20.20.80">
    <property type="entry name" value="Glycosidases"/>
    <property type="match status" value="1"/>
</dbReference>
<keyword evidence="5 10" id="KW-0378">Hydrolase</keyword>
<keyword evidence="8 10" id="KW-0326">Glycosidase</keyword>
<dbReference type="InterPro" id="IPR050314">
    <property type="entry name" value="Glycosyl_Hydrlase_18"/>
</dbReference>
<protein>
    <recommendedName>
        <fullName evidence="3">chitinase</fullName>
        <ecNumber evidence="3">3.2.1.14</ecNumber>
    </recommendedName>
</protein>
<dbReference type="AlphaFoldDB" id="A0A7X3FL21"/>
<dbReference type="GO" id="GO:0030246">
    <property type="term" value="F:carbohydrate binding"/>
    <property type="evidence" value="ECO:0007669"/>
    <property type="project" value="InterPro"/>
</dbReference>
<dbReference type="InterPro" id="IPR003961">
    <property type="entry name" value="FN3_dom"/>
</dbReference>
<dbReference type="PROSITE" id="PS51910">
    <property type="entry name" value="GH18_2"/>
    <property type="match status" value="1"/>
</dbReference>
<dbReference type="Pfam" id="PF02839">
    <property type="entry name" value="CBM_5_12"/>
    <property type="match status" value="1"/>
</dbReference>
<evidence type="ECO:0000256" key="12">
    <source>
        <dbReference type="SAM" id="SignalP"/>
    </source>
</evidence>
<dbReference type="SMART" id="SM00636">
    <property type="entry name" value="Glyco_18"/>
    <property type="match status" value="1"/>
</dbReference>
<dbReference type="InterPro" id="IPR011583">
    <property type="entry name" value="Chitinase_II/V-like_cat"/>
</dbReference>
<dbReference type="EMBL" id="RHLK01000013">
    <property type="protein sequence ID" value="MVP01590.1"/>
    <property type="molecule type" value="Genomic_DNA"/>
</dbReference>
<dbReference type="GO" id="GO:0000272">
    <property type="term" value="P:polysaccharide catabolic process"/>
    <property type="evidence" value="ECO:0007669"/>
    <property type="project" value="UniProtKB-KW"/>
</dbReference>
<evidence type="ECO:0000259" key="13">
    <source>
        <dbReference type="PROSITE" id="PS50853"/>
    </source>
</evidence>
<evidence type="ECO:0000256" key="3">
    <source>
        <dbReference type="ARBA" id="ARBA00012729"/>
    </source>
</evidence>
<keyword evidence="6" id="KW-0146">Chitin degradation</keyword>
<feature type="chain" id="PRO_5031551855" description="chitinase" evidence="12">
    <location>
        <begin position="29"/>
        <end position="692"/>
    </location>
</feature>
<dbReference type="GO" id="GO:0005576">
    <property type="term" value="C:extracellular region"/>
    <property type="evidence" value="ECO:0007669"/>
    <property type="project" value="InterPro"/>
</dbReference>
<dbReference type="InterPro" id="IPR036116">
    <property type="entry name" value="FN3_sf"/>
</dbReference>
<dbReference type="InterPro" id="IPR029070">
    <property type="entry name" value="Chitinase_insertion_sf"/>
</dbReference>
<evidence type="ECO:0000256" key="4">
    <source>
        <dbReference type="ARBA" id="ARBA00022729"/>
    </source>
</evidence>
<dbReference type="PROSITE" id="PS50853">
    <property type="entry name" value="FN3"/>
    <property type="match status" value="2"/>
</dbReference>
<dbReference type="RefSeq" id="WP_157338027.1">
    <property type="nucleotide sequence ID" value="NZ_RHLK01000013.1"/>
</dbReference>
<evidence type="ECO:0000256" key="7">
    <source>
        <dbReference type="ARBA" id="ARBA00023277"/>
    </source>
</evidence>
<dbReference type="SUPFAM" id="SSF49265">
    <property type="entry name" value="Fibronectin type III"/>
    <property type="match status" value="1"/>
</dbReference>
<dbReference type="CDD" id="cd00063">
    <property type="entry name" value="FN3"/>
    <property type="match status" value="2"/>
</dbReference>
<accession>A0A7X3FL21</accession>
<dbReference type="CDD" id="cd06548">
    <property type="entry name" value="GH18_chitinase"/>
    <property type="match status" value="1"/>
</dbReference>
<dbReference type="SUPFAM" id="SSF51055">
    <property type="entry name" value="Carbohydrate binding domain"/>
    <property type="match status" value="1"/>
</dbReference>
<evidence type="ECO:0000256" key="10">
    <source>
        <dbReference type="RuleBase" id="RU000489"/>
    </source>
</evidence>
<evidence type="ECO:0000313" key="15">
    <source>
        <dbReference type="EMBL" id="MVP01590.1"/>
    </source>
</evidence>
<dbReference type="SMART" id="SM00060">
    <property type="entry name" value="FN3"/>
    <property type="match status" value="2"/>
</dbReference>
<feature type="compositionally biased region" description="Polar residues" evidence="11">
    <location>
        <begin position="315"/>
        <end position="329"/>
    </location>
</feature>
<dbReference type="GO" id="GO:0008061">
    <property type="term" value="F:chitin binding"/>
    <property type="evidence" value="ECO:0007669"/>
    <property type="project" value="InterPro"/>
</dbReference>
<feature type="domain" description="GH18" evidence="14">
    <location>
        <begin position="270"/>
        <end position="692"/>
    </location>
</feature>
<evidence type="ECO:0000256" key="8">
    <source>
        <dbReference type="ARBA" id="ARBA00023295"/>
    </source>
</evidence>
<dbReference type="GO" id="GO:0008843">
    <property type="term" value="F:endochitinase activity"/>
    <property type="evidence" value="ECO:0007669"/>
    <property type="project" value="UniProtKB-EC"/>
</dbReference>
<name>A0A7X3FL21_9BACL</name>
<dbReference type="InterPro" id="IPR001223">
    <property type="entry name" value="Glyco_hydro18_cat"/>
</dbReference>
<dbReference type="SUPFAM" id="SSF51445">
    <property type="entry name" value="(Trans)glycosidases"/>
    <property type="match status" value="1"/>
</dbReference>
<evidence type="ECO:0000256" key="5">
    <source>
        <dbReference type="ARBA" id="ARBA00022801"/>
    </source>
</evidence>
<evidence type="ECO:0000256" key="9">
    <source>
        <dbReference type="ARBA" id="ARBA00023326"/>
    </source>
</evidence>
<dbReference type="FunFam" id="2.60.40.10:FF:001114">
    <property type="entry name" value="Chitinase A1"/>
    <property type="match status" value="2"/>
</dbReference>
<dbReference type="Pfam" id="PF00041">
    <property type="entry name" value="fn3"/>
    <property type="match status" value="2"/>
</dbReference>
<dbReference type="Gene3D" id="3.10.50.10">
    <property type="match status" value="1"/>
</dbReference>
<dbReference type="Proteomes" id="UP000490800">
    <property type="component" value="Unassembled WGS sequence"/>
</dbReference>
<keyword evidence="9" id="KW-0624">Polysaccharide degradation</keyword>
<evidence type="ECO:0000256" key="2">
    <source>
        <dbReference type="ARBA" id="ARBA00009121"/>
    </source>
</evidence>
<dbReference type="InterPro" id="IPR013783">
    <property type="entry name" value="Ig-like_fold"/>
</dbReference>
<reference evidence="15 16" key="1">
    <citation type="journal article" date="2019" name="Microorganisms">
        <title>Paenibacillus lutrae sp. nov., A Chitinolytic Species Isolated from A River Otter in Castril Natural Park, Granada, Spain.</title>
        <authorList>
            <person name="Rodriguez M."/>
            <person name="Reina J.C."/>
            <person name="Bejar V."/>
            <person name="Llamas I."/>
        </authorList>
    </citation>
    <scope>NUCLEOTIDE SEQUENCE [LARGE SCALE GENOMIC DNA]</scope>
    <source>
        <strain evidence="15 16">N10</strain>
    </source>
</reference>
<dbReference type="Gene3D" id="2.60.40.10">
    <property type="entry name" value="Immunoglobulins"/>
    <property type="match status" value="2"/>
</dbReference>
<keyword evidence="4 12" id="KW-0732">Signal</keyword>
<comment type="caution">
    <text evidence="15">The sequence shown here is derived from an EMBL/GenBank/DDBJ whole genome shotgun (WGS) entry which is preliminary data.</text>
</comment>
<evidence type="ECO:0000259" key="14">
    <source>
        <dbReference type="PROSITE" id="PS51910"/>
    </source>
</evidence>
<gene>
    <name evidence="15" type="ORF">EDM21_19025</name>
</gene>
<evidence type="ECO:0000256" key="6">
    <source>
        <dbReference type="ARBA" id="ARBA00023024"/>
    </source>
</evidence>